<keyword evidence="3" id="KW-1185">Reference proteome</keyword>
<sequence length="76" mass="8322">MEPAAAFHFPRPKRVETPGSVTRSCDPSGGNKVMEPWAQAWPNCKAHRRLAGGYIATTGRLANELPVTTETFLVQI</sequence>
<organism evidence="2 3">
    <name type="scientific">Linum trigynum</name>
    <dbReference type="NCBI Taxonomy" id="586398"/>
    <lineage>
        <taxon>Eukaryota</taxon>
        <taxon>Viridiplantae</taxon>
        <taxon>Streptophyta</taxon>
        <taxon>Embryophyta</taxon>
        <taxon>Tracheophyta</taxon>
        <taxon>Spermatophyta</taxon>
        <taxon>Magnoliopsida</taxon>
        <taxon>eudicotyledons</taxon>
        <taxon>Gunneridae</taxon>
        <taxon>Pentapetalae</taxon>
        <taxon>rosids</taxon>
        <taxon>fabids</taxon>
        <taxon>Malpighiales</taxon>
        <taxon>Linaceae</taxon>
        <taxon>Linum</taxon>
    </lineage>
</organism>
<proteinExistence type="predicted"/>
<name>A0AAV2GVM3_9ROSI</name>
<accession>A0AAV2GVM3</accession>
<evidence type="ECO:0000313" key="2">
    <source>
        <dbReference type="EMBL" id="CAL1414840.1"/>
    </source>
</evidence>
<feature type="region of interest" description="Disordered" evidence="1">
    <location>
        <begin position="1"/>
        <end position="29"/>
    </location>
</feature>
<reference evidence="2 3" key="1">
    <citation type="submission" date="2024-04" db="EMBL/GenBank/DDBJ databases">
        <authorList>
            <person name="Fracassetti M."/>
        </authorList>
    </citation>
    <scope>NUCLEOTIDE SEQUENCE [LARGE SCALE GENOMIC DNA]</scope>
</reference>
<evidence type="ECO:0000313" key="3">
    <source>
        <dbReference type="Proteomes" id="UP001497516"/>
    </source>
</evidence>
<protein>
    <submittedName>
        <fullName evidence="2">Uncharacterized protein</fullName>
    </submittedName>
</protein>
<evidence type="ECO:0000256" key="1">
    <source>
        <dbReference type="SAM" id="MobiDB-lite"/>
    </source>
</evidence>
<dbReference type="Proteomes" id="UP001497516">
    <property type="component" value="Chromosome 9"/>
</dbReference>
<dbReference type="AlphaFoldDB" id="A0AAV2GVM3"/>
<dbReference type="EMBL" id="OZ034822">
    <property type="protein sequence ID" value="CAL1414840.1"/>
    <property type="molecule type" value="Genomic_DNA"/>
</dbReference>
<gene>
    <name evidence="2" type="ORF">LTRI10_LOCUS53974</name>
</gene>